<dbReference type="EMBL" id="PZQS01000003">
    <property type="protein sequence ID" value="PVD34257.1"/>
    <property type="molecule type" value="Genomic_DNA"/>
</dbReference>
<dbReference type="NCBIfam" id="NF006958">
    <property type="entry name" value="PRK09435.1"/>
    <property type="match status" value="1"/>
</dbReference>
<dbReference type="InterPro" id="IPR027417">
    <property type="entry name" value="P-loop_NTPase"/>
</dbReference>
<dbReference type="AlphaFoldDB" id="A0A2T7PLJ6"/>
<dbReference type="Gene3D" id="1.20.5.170">
    <property type="match status" value="1"/>
</dbReference>
<protein>
    <recommendedName>
        <fullName evidence="4">AAA+ ATPase domain-containing protein</fullName>
    </recommendedName>
</protein>
<evidence type="ECO:0000313" key="3">
    <source>
        <dbReference type="Proteomes" id="UP000245119"/>
    </source>
</evidence>
<evidence type="ECO:0000256" key="1">
    <source>
        <dbReference type="ARBA" id="ARBA00009625"/>
    </source>
</evidence>
<dbReference type="Pfam" id="PF03308">
    <property type="entry name" value="MeaB"/>
    <property type="match status" value="1"/>
</dbReference>
<dbReference type="InterPro" id="IPR005129">
    <property type="entry name" value="GTPase_ArgK"/>
</dbReference>
<dbReference type="Proteomes" id="UP000245119">
    <property type="component" value="Linkage Group LG3"/>
</dbReference>
<reference evidence="2 3" key="1">
    <citation type="submission" date="2018-04" db="EMBL/GenBank/DDBJ databases">
        <title>The genome of golden apple snail Pomacea canaliculata provides insight into stress tolerance and invasive adaptation.</title>
        <authorList>
            <person name="Liu C."/>
            <person name="Liu B."/>
            <person name="Ren Y."/>
            <person name="Zhang Y."/>
            <person name="Wang H."/>
            <person name="Li S."/>
            <person name="Jiang F."/>
            <person name="Yin L."/>
            <person name="Zhang G."/>
            <person name="Qian W."/>
            <person name="Fan W."/>
        </authorList>
    </citation>
    <scope>NUCLEOTIDE SEQUENCE [LARGE SCALE GENOMIC DNA]</scope>
    <source>
        <strain evidence="2">SZHN2017</strain>
        <tissue evidence="2">Muscle</tissue>
    </source>
</reference>
<comment type="similarity">
    <text evidence="1">Belongs to the SIMIBI class G3E GTPase family. ArgK/MeaB subfamily.</text>
</comment>
<dbReference type="PANTHER" id="PTHR23408">
    <property type="entry name" value="METHYLMALONYL-COA MUTASE"/>
    <property type="match status" value="1"/>
</dbReference>
<dbReference type="NCBIfam" id="TIGR00750">
    <property type="entry name" value="lao"/>
    <property type="match status" value="1"/>
</dbReference>
<evidence type="ECO:0008006" key="4">
    <source>
        <dbReference type="Google" id="ProtNLM"/>
    </source>
</evidence>
<proteinExistence type="inferred from homology"/>
<dbReference type="GO" id="GO:0005737">
    <property type="term" value="C:cytoplasm"/>
    <property type="evidence" value="ECO:0007669"/>
    <property type="project" value="TreeGrafter"/>
</dbReference>
<keyword evidence="3" id="KW-1185">Reference proteome</keyword>
<dbReference type="STRING" id="400727.A0A2T7PLJ6"/>
<evidence type="ECO:0000313" key="2">
    <source>
        <dbReference type="EMBL" id="PVD34257.1"/>
    </source>
</evidence>
<dbReference type="SUPFAM" id="SSF52540">
    <property type="entry name" value="P-loop containing nucleoside triphosphate hydrolases"/>
    <property type="match status" value="1"/>
</dbReference>
<gene>
    <name evidence="2" type="ORF">C0Q70_05525</name>
</gene>
<name>A0A2T7PLJ6_POMCA</name>
<comment type="caution">
    <text evidence="2">The sequence shown here is derived from an EMBL/GenBank/DDBJ whole genome shotgun (WGS) entry which is preliminary data.</text>
</comment>
<dbReference type="CDD" id="cd03114">
    <property type="entry name" value="MMAA-like"/>
    <property type="match status" value="1"/>
</dbReference>
<dbReference type="PANTHER" id="PTHR23408:SF3">
    <property type="entry name" value="METHYLMALONIC ACIDURIA TYPE A PROTEIN, MITOCHONDRIAL"/>
    <property type="match status" value="1"/>
</dbReference>
<sequence length="313" mass="33993">MEQATAKLFEGLVNQDRASLARSITLVESSNLQKRHQAQLLLTCVLQYLKTENAKSARGVKSFRIGISGPPGAGKSTFIEKFGKFLTGTGHRVAVLAVDPSSSTTGGSLLADKTRMPKLSVDPNAFIRPSPSSGTLGGVARNTCEAAVLCEGAGFDTIVIETVGVGQSEFAVADMVDLFCLLIPPASGDEMQGIKRGIVEVADLVVVNKSDGDLEGAARRVQAEYTSALKFVKQRTPLWKPKAISQGGDLKKKREQQMHVWMWRHIHERMMEIFRKDQTVAKNLSELENMVSQGIVTPGLAADILLEKFLKKL</sequence>
<organism evidence="2 3">
    <name type="scientific">Pomacea canaliculata</name>
    <name type="common">Golden apple snail</name>
    <dbReference type="NCBI Taxonomy" id="400727"/>
    <lineage>
        <taxon>Eukaryota</taxon>
        <taxon>Metazoa</taxon>
        <taxon>Spiralia</taxon>
        <taxon>Lophotrochozoa</taxon>
        <taxon>Mollusca</taxon>
        <taxon>Gastropoda</taxon>
        <taxon>Caenogastropoda</taxon>
        <taxon>Architaenioglossa</taxon>
        <taxon>Ampullarioidea</taxon>
        <taxon>Ampullariidae</taxon>
        <taxon>Pomacea</taxon>
    </lineage>
</organism>
<dbReference type="GO" id="GO:0003924">
    <property type="term" value="F:GTPase activity"/>
    <property type="evidence" value="ECO:0007669"/>
    <property type="project" value="InterPro"/>
</dbReference>
<dbReference type="OrthoDB" id="1476984at2759"/>
<dbReference type="Gene3D" id="3.40.50.300">
    <property type="entry name" value="P-loop containing nucleotide triphosphate hydrolases"/>
    <property type="match status" value="1"/>
</dbReference>
<dbReference type="GO" id="GO:0005525">
    <property type="term" value="F:GTP binding"/>
    <property type="evidence" value="ECO:0007669"/>
    <property type="project" value="InterPro"/>
</dbReference>
<accession>A0A2T7PLJ6</accession>